<proteinExistence type="predicted"/>
<comment type="caution">
    <text evidence="1">The sequence shown here is derived from an EMBL/GenBank/DDBJ whole genome shotgun (WGS) entry which is preliminary data.</text>
</comment>
<reference evidence="1" key="1">
    <citation type="journal article" date="2015" name="Nature">
        <title>Complex archaea that bridge the gap between prokaryotes and eukaryotes.</title>
        <authorList>
            <person name="Spang A."/>
            <person name="Saw J.H."/>
            <person name="Jorgensen S.L."/>
            <person name="Zaremba-Niedzwiedzka K."/>
            <person name="Martijn J."/>
            <person name="Lind A.E."/>
            <person name="van Eijk R."/>
            <person name="Schleper C."/>
            <person name="Guy L."/>
            <person name="Ettema T.J."/>
        </authorList>
    </citation>
    <scope>NUCLEOTIDE SEQUENCE</scope>
</reference>
<sequence>GFTSGSDFFDNSIAGIISPSYGKFAYDAKPFFTLSGNNRTAKHGGTYFNSIADLTLNGTGLQKITQLISVTNAINEAGLEVQLMPNVLLCQFGSDVWYTAKRLLESTGDADSVHAGIKNIHMGALKLIGWRFLTDSNAFYVGIAKRGLKSLARKEPVIDFYEDKSIDSQVVRMRARWGRAVLNFRPWAAANISTS</sequence>
<dbReference type="AlphaFoldDB" id="A0A0F9FG95"/>
<protein>
    <recommendedName>
        <fullName evidence="2">Bacteriophage Mu GpT domain-containing protein</fullName>
    </recommendedName>
</protein>
<dbReference type="EMBL" id="LAZR01032698">
    <property type="protein sequence ID" value="KKL50162.1"/>
    <property type="molecule type" value="Genomic_DNA"/>
</dbReference>
<accession>A0A0F9FG95</accession>
<gene>
    <name evidence="1" type="ORF">LCGC14_2308240</name>
</gene>
<organism evidence="1">
    <name type="scientific">marine sediment metagenome</name>
    <dbReference type="NCBI Taxonomy" id="412755"/>
    <lineage>
        <taxon>unclassified sequences</taxon>
        <taxon>metagenomes</taxon>
        <taxon>ecological metagenomes</taxon>
    </lineage>
</organism>
<feature type="non-terminal residue" evidence="1">
    <location>
        <position position="1"/>
    </location>
</feature>
<evidence type="ECO:0000313" key="1">
    <source>
        <dbReference type="EMBL" id="KKL50162.1"/>
    </source>
</evidence>
<evidence type="ECO:0008006" key="2">
    <source>
        <dbReference type="Google" id="ProtNLM"/>
    </source>
</evidence>
<name>A0A0F9FG95_9ZZZZ</name>